<evidence type="ECO:0000313" key="3">
    <source>
        <dbReference type="Proteomes" id="UP000002630"/>
    </source>
</evidence>
<dbReference type="InParanoid" id="D8LNN9"/>
<keyword evidence="3" id="KW-1185">Reference proteome</keyword>
<feature type="compositionally biased region" description="Low complexity" evidence="1">
    <location>
        <begin position="51"/>
        <end position="72"/>
    </location>
</feature>
<sequence>MRRPRAFTCSKLKAEPLPPPTRKPLGYALTPATTSVQASSSPCKCGKCGESPTAASSSSTASSSSSQSPSSSRIREATSAGGQGSRAPPLAEALGPSNNGSPATAGRPRFRRLPRNAHLPRRSVFNNPPPLPAPPSTSLLARGGGELEEQGGERAGGLAPPPPPSDQRKRGSDRGLRRMQGARHRRQRRFLDGLVFIQSSLRPTPPASGRLTKQASTANGEEIPGTFLTRSARPREETGDVGYTVAGKSIDWIYLKNDNDRAATRDEDLPVFCSTTRW</sequence>
<feature type="compositionally biased region" description="Basic and acidic residues" evidence="1">
    <location>
        <begin position="166"/>
        <end position="176"/>
    </location>
</feature>
<feature type="region of interest" description="Disordered" evidence="1">
    <location>
        <begin position="1"/>
        <end position="187"/>
    </location>
</feature>
<feature type="compositionally biased region" description="Basic residues" evidence="1">
    <location>
        <begin position="108"/>
        <end position="121"/>
    </location>
</feature>
<dbReference type="AlphaFoldDB" id="D8LNN9"/>
<feature type="compositionally biased region" description="Polar residues" evidence="1">
    <location>
        <begin position="31"/>
        <end position="42"/>
    </location>
</feature>
<evidence type="ECO:0000256" key="1">
    <source>
        <dbReference type="SAM" id="MobiDB-lite"/>
    </source>
</evidence>
<dbReference type="Proteomes" id="UP000002630">
    <property type="component" value="Unassembled WGS sequence"/>
</dbReference>
<proteinExistence type="predicted"/>
<organism evidence="2 3">
    <name type="scientific">Ectocarpus siliculosus</name>
    <name type="common">Brown alga</name>
    <name type="synonym">Conferva siliculosa</name>
    <dbReference type="NCBI Taxonomy" id="2880"/>
    <lineage>
        <taxon>Eukaryota</taxon>
        <taxon>Sar</taxon>
        <taxon>Stramenopiles</taxon>
        <taxon>Ochrophyta</taxon>
        <taxon>PX clade</taxon>
        <taxon>Phaeophyceae</taxon>
        <taxon>Ectocarpales</taxon>
        <taxon>Ectocarpaceae</taxon>
        <taxon>Ectocarpus</taxon>
    </lineage>
</organism>
<accession>D8LNN9</accession>
<dbReference type="OrthoDB" id="10538691at2759"/>
<reference evidence="2 3" key="1">
    <citation type="journal article" date="2010" name="Nature">
        <title>The Ectocarpus genome and the independent evolution of multicellularity in brown algae.</title>
        <authorList>
            <person name="Cock J.M."/>
            <person name="Sterck L."/>
            <person name="Rouze P."/>
            <person name="Scornet D."/>
            <person name="Allen A.E."/>
            <person name="Amoutzias G."/>
            <person name="Anthouard V."/>
            <person name="Artiguenave F."/>
            <person name="Aury J.M."/>
            <person name="Badger J.H."/>
            <person name="Beszteri B."/>
            <person name="Billiau K."/>
            <person name="Bonnet E."/>
            <person name="Bothwell J.H."/>
            <person name="Bowler C."/>
            <person name="Boyen C."/>
            <person name="Brownlee C."/>
            <person name="Carrano C.J."/>
            <person name="Charrier B."/>
            <person name="Cho G.Y."/>
            <person name="Coelho S.M."/>
            <person name="Collen J."/>
            <person name="Corre E."/>
            <person name="Da Silva C."/>
            <person name="Delage L."/>
            <person name="Delaroque N."/>
            <person name="Dittami S.M."/>
            <person name="Doulbeau S."/>
            <person name="Elias M."/>
            <person name="Farnham G."/>
            <person name="Gachon C.M."/>
            <person name="Gschloessl B."/>
            <person name="Heesch S."/>
            <person name="Jabbari K."/>
            <person name="Jubin C."/>
            <person name="Kawai H."/>
            <person name="Kimura K."/>
            <person name="Kloareg B."/>
            <person name="Kupper F.C."/>
            <person name="Lang D."/>
            <person name="Le Bail A."/>
            <person name="Leblanc C."/>
            <person name="Lerouge P."/>
            <person name="Lohr M."/>
            <person name="Lopez P.J."/>
            <person name="Martens C."/>
            <person name="Maumus F."/>
            <person name="Michel G."/>
            <person name="Miranda-Saavedra D."/>
            <person name="Morales J."/>
            <person name="Moreau H."/>
            <person name="Motomura T."/>
            <person name="Nagasato C."/>
            <person name="Napoli C.A."/>
            <person name="Nelson D.R."/>
            <person name="Nyvall-Collen P."/>
            <person name="Peters A.F."/>
            <person name="Pommier C."/>
            <person name="Potin P."/>
            <person name="Poulain J."/>
            <person name="Quesneville H."/>
            <person name="Read B."/>
            <person name="Rensing S.A."/>
            <person name="Ritter A."/>
            <person name="Rousvoal S."/>
            <person name="Samanta M."/>
            <person name="Samson G."/>
            <person name="Schroeder D.C."/>
            <person name="Segurens B."/>
            <person name="Strittmatter M."/>
            <person name="Tonon T."/>
            <person name="Tregear J.W."/>
            <person name="Valentin K."/>
            <person name="von Dassow P."/>
            <person name="Yamagishi T."/>
            <person name="Van de Peer Y."/>
            <person name="Wincker P."/>
        </authorList>
    </citation>
    <scope>NUCLEOTIDE SEQUENCE [LARGE SCALE GENOMIC DNA]</scope>
    <source>
        <strain evidence="3">Ec32 / CCAP1310/4</strain>
    </source>
</reference>
<gene>
    <name evidence="2" type="ORF">Esi_0005_0080</name>
</gene>
<evidence type="ECO:0000313" key="2">
    <source>
        <dbReference type="EMBL" id="CBN78249.1"/>
    </source>
</evidence>
<protein>
    <submittedName>
        <fullName evidence="2">Uncharacterized protein</fullName>
    </submittedName>
</protein>
<dbReference type="EMBL" id="FN649760">
    <property type="protein sequence ID" value="CBN78249.1"/>
    <property type="molecule type" value="Genomic_DNA"/>
</dbReference>
<name>D8LNN9_ECTSI</name>